<reference evidence="31 32" key="1">
    <citation type="submission" date="2018-08" db="EMBL/GenBank/DDBJ databases">
        <title>Bacillus chawlae sp. nov., Bacillus glennii sp. nov., and Bacillus saganii sp. nov. Isolated from the Vehicle Assembly Building at Kennedy Space Center where the Viking Spacecraft were Assembled.</title>
        <authorList>
            <person name="Seuylemezian A."/>
            <person name="Vaishampayan P."/>
        </authorList>
    </citation>
    <scope>NUCLEOTIDE SEQUENCE [LARGE SCALE GENOMIC DNA]</scope>
    <source>
        <strain evidence="31 32">V47-23a</strain>
    </source>
</reference>
<evidence type="ECO:0000256" key="14">
    <source>
        <dbReference type="ARBA" id="ARBA00022737"/>
    </source>
</evidence>
<dbReference type="InterPro" id="IPR036589">
    <property type="entry name" value="HCY_dom_sf"/>
</dbReference>
<evidence type="ECO:0000256" key="5">
    <source>
        <dbReference type="ARBA" id="ARBA00010398"/>
    </source>
</evidence>
<comment type="function">
    <text evidence="18 21">Catalyzes the transfer of a methyl group from methyl-cobalamin to homocysteine, yielding enzyme-bound cob(I)alamin and methionine. Subsequently, remethylates the cofactor using methyltetrahydrofolate.</text>
</comment>
<dbReference type="GO" id="GO:0008705">
    <property type="term" value="F:methionine synthase activity"/>
    <property type="evidence" value="ECO:0007669"/>
    <property type="project" value="UniProtKB-UniRule"/>
</dbReference>
<dbReference type="InterPro" id="IPR011005">
    <property type="entry name" value="Dihydropteroate_synth-like_sf"/>
</dbReference>
<feature type="domain" description="AdoMet activation" evidence="28">
    <location>
        <begin position="880"/>
        <end position="1167"/>
    </location>
</feature>
<evidence type="ECO:0000256" key="7">
    <source>
        <dbReference type="ARBA" id="ARBA00013998"/>
    </source>
</evidence>
<evidence type="ECO:0000256" key="22">
    <source>
        <dbReference type="PIRSR" id="PIRSR000381-1"/>
    </source>
</evidence>
<keyword evidence="9 21" id="KW-0028">Amino-acid biosynthesis</keyword>
<evidence type="ECO:0000256" key="25">
    <source>
        <dbReference type="SAM" id="MobiDB-lite"/>
    </source>
</evidence>
<feature type="compositionally biased region" description="Polar residues" evidence="25">
    <location>
        <begin position="7"/>
        <end position="21"/>
    </location>
</feature>
<evidence type="ECO:0000313" key="32">
    <source>
        <dbReference type="Proteomes" id="UP000264541"/>
    </source>
</evidence>
<dbReference type="InterPro" id="IPR004223">
    <property type="entry name" value="VitB12-dep_Met_synth_activ_dom"/>
</dbReference>
<dbReference type="InterPro" id="IPR036724">
    <property type="entry name" value="Cobalamin-bd_sf"/>
</dbReference>
<sequence length="1167" mass="128245">MAVQLDNHLSNTGQVQSGNKKGSISLEEQLGKKIMLLDGAMGTMIQQANLTAADFGGEEYEGCNEYLSLTKPETIMQIHEAYLEAGADIIETNTFGAAAIVLDEYNLGSLAYEINIASALLAKKASAKFSTPEWPRYVAGAIGPTTKTLTVTGGTTFDKLAEDYEEQARGLINGGVDLLLVETCQDTLNVKAAFTGIQRAFDAAGFELPIMISGTIEPMGTTLAGQSIEAFYLSCEHMKPIAVGLNCATGPEFMTDHLRSLSEIAGSAISCYPNAGLPDEEGHYHESPFSLAGKIKQFAEKGWVNIVGGCCGTTPDHIRELRKELEGLSPRNVSKASHSHAVSGIEPLIYDDSMRPLFVGERTNVIGSKKFKELIREKKYEQAAEIARAQVKKGAHVIDICLADPDGDELGDMGTFVQEAVKKVKVPLVIDSTDEAVIEVALKNSQGKAIINSINLEDGEERFEAVIPLLHRYGGALVVGTIDEQGMAVTAERKLEVAERSYHLLVNKYRVNPKDIIFDPLVFPVGTGDEQYIGAAEQTVKGIKMIKEAYPDTLAILGVSNVSFGLPPRGREILNAVFLYHCTKAGLDYAIVNTEKLERFALIAENEIKLAEDLLFKTSKETLQVFTEYYRDKKPEKKSEGKKLPLEERLAQYIIEGTKEGLTEDLEESLQQGDKPLDIINGPLMAGMAEVGRLFNDNQLIVAEVLQSAEAMKAAVSYLEPRMEKGEAGSKKGKILLATVKGDVHDIGKNLVDIILSNNGFEVVDLGIKVAPNQIIEAVRTHNPTAIGLSGLLVKSAQQMVLTAQDLKQANIDLPILVGGAALSRKFTDLKIAPEYGGSVLYAKDAMDGLNVTNILHDEKKRDIHLQELEERRRSRNEQIATLELPKKVAVATRSAVLPQVAVPVPLDLKRHVLKNYPLRIVEPYINKQMLIGHHLGLKGKVEELLKKGDEKAEALNSLTNELISFLQQDEEHSLGGIYQFFPAQSEGNKVHLYDPENTAEILETFDFPRQENEPHLCLADYVKPAGSGEMDYVGLFVVTAGKGIRKHSEHWKQEGDFLKSHAVQAIALETAEGFAERMHHLMRDAWGISDPIDMTMKDRFSAKYTGQRYSFGYPACPDLEDQAKIFRLLHPEEVGIRLTEGFMMEPEASVSAIVFSHPEARYFNVL</sequence>
<keyword evidence="12 21" id="KW-0949">S-adenosyl-L-methionine</keyword>
<dbReference type="Gene3D" id="3.10.196.10">
    <property type="entry name" value="Vitamin B12-dependent methionine synthase, activation domain"/>
    <property type="match status" value="1"/>
</dbReference>
<dbReference type="InterPro" id="IPR003759">
    <property type="entry name" value="Cbl-bd_cap"/>
</dbReference>
<dbReference type="Pfam" id="PF00809">
    <property type="entry name" value="Pterin_bind"/>
    <property type="match status" value="1"/>
</dbReference>
<dbReference type="SUPFAM" id="SSF51717">
    <property type="entry name" value="Dihydropteroate synthetase-like"/>
    <property type="match status" value="1"/>
</dbReference>
<feature type="domain" description="Pterin-binding" evidence="27">
    <location>
        <begin position="356"/>
        <end position="616"/>
    </location>
</feature>
<feature type="binding site" evidence="23">
    <location>
        <position position="846"/>
    </location>
    <ligand>
        <name>methylcob(III)alamin</name>
        <dbReference type="ChEBI" id="CHEBI:28115"/>
    </ligand>
</feature>
<accession>A0A372LJ76</accession>
<evidence type="ECO:0000259" key="30">
    <source>
        <dbReference type="PROSITE" id="PS51337"/>
    </source>
</evidence>
<keyword evidence="17 21" id="KW-0170">Cobalt</keyword>
<keyword evidence="13 21" id="KW-0479">Metal-binding</keyword>
<evidence type="ECO:0000313" key="31">
    <source>
        <dbReference type="EMBL" id="RFU66479.1"/>
    </source>
</evidence>
<dbReference type="GO" id="GO:0005829">
    <property type="term" value="C:cytosol"/>
    <property type="evidence" value="ECO:0007669"/>
    <property type="project" value="TreeGrafter"/>
</dbReference>
<keyword evidence="8 21" id="KW-0489">Methyltransferase</keyword>
<name>A0A372LJ76_9BACI</name>
<dbReference type="SMART" id="SM01018">
    <property type="entry name" value="B12-binding_2"/>
    <property type="match status" value="1"/>
</dbReference>
<dbReference type="PROSITE" id="PS50970">
    <property type="entry name" value="HCY"/>
    <property type="match status" value="1"/>
</dbReference>
<dbReference type="InterPro" id="IPR006158">
    <property type="entry name" value="Cobalamin-bd"/>
</dbReference>
<feature type="binding site" evidence="23">
    <location>
        <begin position="1163"/>
        <end position="1164"/>
    </location>
    <ligand>
        <name>S-adenosyl-L-methionine</name>
        <dbReference type="ChEBI" id="CHEBI:59789"/>
    </ligand>
</feature>
<evidence type="ECO:0000256" key="16">
    <source>
        <dbReference type="ARBA" id="ARBA00023167"/>
    </source>
</evidence>
<keyword evidence="16 21" id="KW-0486">Methionine biosynthesis</keyword>
<dbReference type="PROSITE" id="PS50974">
    <property type="entry name" value="ADOMET_ACTIVATION"/>
    <property type="match status" value="1"/>
</dbReference>
<dbReference type="PROSITE" id="PS50972">
    <property type="entry name" value="PTERIN_BINDING"/>
    <property type="match status" value="1"/>
</dbReference>
<dbReference type="InterPro" id="IPR050554">
    <property type="entry name" value="Met_Synthase/Corrinoid"/>
</dbReference>
<dbReference type="PANTHER" id="PTHR45833:SF1">
    <property type="entry name" value="METHIONINE SYNTHASE"/>
    <property type="match status" value="1"/>
</dbReference>
<evidence type="ECO:0000259" key="28">
    <source>
        <dbReference type="PROSITE" id="PS50974"/>
    </source>
</evidence>
<dbReference type="Proteomes" id="UP000264541">
    <property type="component" value="Unassembled WGS sequence"/>
</dbReference>
<dbReference type="Gene3D" id="3.20.20.20">
    <property type="entry name" value="Dihydropteroate synthase-like"/>
    <property type="match status" value="1"/>
</dbReference>
<feature type="region of interest" description="Disordered" evidence="25">
    <location>
        <begin position="1"/>
        <end position="21"/>
    </location>
</feature>
<dbReference type="Pfam" id="PF02965">
    <property type="entry name" value="Met_synt_B12"/>
    <property type="match status" value="1"/>
</dbReference>
<dbReference type="InterPro" id="IPR011822">
    <property type="entry name" value="MetH"/>
</dbReference>
<evidence type="ECO:0000256" key="24">
    <source>
        <dbReference type="PROSITE-ProRule" id="PRU00333"/>
    </source>
</evidence>
<dbReference type="FunFam" id="1.10.1240.10:FF:000001">
    <property type="entry name" value="Methionine synthase"/>
    <property type="match status" value="1"/>
</dbReference>
<feature type="binding site" evidence="22 24">
    <location>
        <position position="311"/>
    </location>
    <ligand>
        <name>Zn(2+)</name>
        <dbReference type="ChEBI" id="CHEBI:29105"/>
    </ligand>
</feature>
<dbReference type="SUPFAM" id="SSF52242">
    <property type="entry name" value="Cobalamin (vitamin B12)-binding domain"/>
    <property type="match status" value="1"/>
</dbReference>
<evidence type="ECO:0000256" key="9">
    <source>
        <dbReference type="ARBA" id="ARBA00022605"/>
    </source>
</evidence>
<dbReference type="PIRSF" id="PIRSF000381">
    <property type="entry name" value="MetH"/>
    <property type="match status" value="1"/>
</dbReference>
<evidence type="ECO:0000256" key="15">
    <source>
        <dbReference type="ARBA" id="ARBA00022833"/>
    </source>
</evidence>
<evidence type="ECO:0000256" key="18">
    <source>
        <dbReference type="ARBA" id="ARBA00025552"/>
    </source>
</evidence>
<dbReference type="AlphaFoldDB" id="A0A372LJ76"/>
<evidence type="ECO:0000256" key="12">
    <source>
        <dbReference type="ARBA" id="ARBA00022691"/>
    </source>
</evidence>
<keyword evidence="11 21" id="KW-0808">Transferase</keyword>
<evidence type="ECO:0000256" key="21">
    <source>
        <dbReference type="PIRNR" id="PIRNR000381"/>
    </source>
</evidence>
<dbReference type="InterPro" id="IPR033706">
    <property type="entry name" value="Met_synthase_B12-bd"/>
</dbReference>
<dbReference type="SUPFAM" id="SSF47644">
    <property type="entry name" value="Methionine synthase domain"/>
    <property type="match status" value="1"/>
</dbReference>
<comment type="catalytic activity">
    <reaction evidence="1 21">
        <text>(6S)-5-methyl-5,6,7,8-tetrahydrofolate + L-homocysteine = (6S)-5,6,7,8-tetrahydrofolate + L-methionine</text>
        <dbReference type="Rhea" id="RHEA:11172"/>
        <dbReference type="ChEBI" id="CHEBI:18608"/>
        <dbReference type="ChEBI" id="CHEBI:57453"/>
        <dbReference type="ChEBI" id="CHEBI:57844"/>
        <dbReference type="ChEBI" id="CHEBI:58199"/>
        <dbReference type="EC" id="2.1.1.13"/>
    </reaction>
</comment>
<dbReference type="GO" id="GO:0008270">
    <property type="term" value="F:zinc ion binding"/>
    <property type="evidence" value="ECO:0007669"/>
    <property type="project" value="UniProtKB-UniRule"/>
</dbReference>
<dbReference type="InterPro" id="IPR037010">
    <property type="entry name" value="VitB12-dep_Met_synth_activ_sf"/>
</dbReference>
<proteinExistence type="inferred from homology"/>
<feature type="binding site" evidence="23">
    <location>
        <position position="790"/>
    </location>
    <ligand>
        <name>methylcob(III)alamin</name>
        <dbReference type="ChEBI" id="CHEBI:28115"/>
    </ligand>
</feature>
<dbReference type="NCBIfam" id="TIGR02082">
    <property type="entry name" value="metH"/>
    <property type="match status" value="1"/>
</dbReference>
<dbReference type="Pfam" id="PF02607">
    <property type="entry name" value="B12-binding_2"/>
    <property type="match status" value="1"/>
</dbReference>
<dbReference type="OrthoDB" id="9803687at2"/>
<dbReference type="Gene3D" id="3.20.20.330">
    <property type="entry name" value="Homocysteine-binding-like domain"/>
    <property type="match status" value="1"/>
</dbReference>
<evidence type="ECO:0000256" key="4">
    <source>
        <dbReference type="ARBA" id="ARBA00005178"/>
    </source>
</evidence>
<evidence type="ECO:0000256" key="10">
    <source>
        <dbReference type="ARBA" id="ARBA00022628"/>
    </source>
</evidence>
<feature type="binding site" evidence="23">
    <location>
        <begin position="742"/>
        <end position="746"/>
    </location>
    <ligand>
        <name>methylcob(III)alamin</name>
        <dbReference type="ChEBI" id="CHEBI:28115"/>
    </ligand>
</feature>
<keyword evidence="15 21" id="KW-0862">Zinc</keyword>
<comment type="cofactor">
    <cofactor evidence="3 21 22">
        <name>methylcob(III)alamin</name>
        <dbReference type="ChEBI" id="CHEBI:28115"/>
    </cofactor>
</comment>
<dbReference type="GO" id="GO:0050667">
    <property type="term" value="P:homocysteine metabolic process"/>
    <property type="evidence" value="ECO:0007669"/>
    <property type="project" value="TreeGrafter"/>
</dbReference>
<dbReference type="GO" id="GO:0046653">
    <property type="term" value="P:tetrahydrofolate metabolic process"/>
    <property type="evidence" value="ECO:0007669"/>
    <property type="project" value="TreeGrafter"/>
</dbReference>
<evidence type="ECO:0000259" key="27">
    <source>
        <dbReference type="PROSITE" id="PS50972"/>
    </source>
</evidence>
<keyword evidence="14" id="KW-0677">Repeat</keyword>
<dbReference type="EMBL" id="QVTE01000051">
    <property type="protein sequence ID" value="RFU66479.1"/>
    <property type="molecule type" value="Genomic_DNA"/>
</dbReference>
<evidence type="ECO:0000256" key="23">
    <source>
        <dbReference type="PIRSR" id="PIRSR000381-2"/>
    </source>
</evidence>
<evidence type="ECO:0000256" key="8">
    <source>
        <dbReference type="ARBA" id="ARBA00022603"/>
    </source>
</evidence>
<dbReference type="Gene3D" id="3.40.50.280">
    <property type="entry name" value="Cobalamin-binding domain"/>
    <property type="match status" value="1"/>
</dbReference>
<comment type="pathway">
    <text evidence="4 21">Amino-acid biosynthesis; L-methionine biosynthesis via de novo pathway; L-methionine from L-homocysteine (MetH route): step 1/1.</text>
</comment>
<evidence type="ECO:0000256" key="11">
    <source>
        <dbReference type="ARBA" id="ARBA00022679"/>
    </source>
</evidence>
<feature type="domain" description="B12-binding N-terminal" evidence="30">
    <location>
        <begin position="637"/>
        <end position="731"/>
    </location>
</feature>
<evidence type="ECO:0000256" key="6">
    <source>
        <dbReference type="ARBA" id="ARBA00012032"/>
    </source>
</evidence>
<dbReference type="InterPro" id="IPR036594">
    <property type="entry name" value="Meth_synthase_dom"/>
</dbReference>
<dbReference type="Gene3D" id="1.10.1240.10">
    <property type="entry name" value="Methionine synthase domain"/>
    <property type="match status" value="1"/>
</dbReference>
<dbReference type="SUPFAM" id="SSF56507">
    <property type="entry name" value="Methionine synthase activation domain-like"/>
    <property type="match status" value="1"/>
</dbReference>
<dbReference type="InterPro" id="IPR000489">
    <property type="entry name" value="Pterin-binding_dom"/>
</dbReference>
<gene>
    <name evidence="31" type="primary">metH</name>
    <name evidence="31" type="ORF">D0469_17405</name>
</gene>
<dbReference type="GO" id="GO:0031419">
    <property type="term" value="F:cobalamin binding"/>
    <property type="evidence" value="ECO:0007669"/>
    <property type="project" value="UniProtKB-UniRule"/>
</dbReference>
<evidence type="ECO:0000259" key="26">
    <source>
        <dbReference type="PROSITE" id="PS50970"/>
    </source>
</evidence>
<feature type="binding site" evidence="23">
    <location>
        <position position="1109"/>
    </location>
    <ligand>
        <name>S-adenosyl-L-methionine</name>
        <dbReference type="ChEBI" id="CHEBI:59789"/>
    </ligand>
</feature>
<comment type="cofactor">
    <cofactor evidence="2 21 24">
        <name>Zn(2+)</name>
        <dbReference type="ChEBI" id="CHEBI:29105"/>
    </cofactor>
</comment>
<dbReference type="CDD" id="cd02069">
    <property type="entry name" value="methionine_synthase_B12_BD"/>
    <property type="match status" value="1"/>
</dbReference>
<dbReference type="Pfam" id="PF02310">
    <property type="entry name" value="B12-binding"/>
    <property type="match status" value="1"/>
</dbReference>
<evidence type="ECO:0000256" key="13">
    <source>
        <dbReference type="ARBA" id="ARBA00022723"/>
    </source>
</evidence>
<dbReference type="InterPro" id="IPR003726">
    <property type="entry name" value="HCY_dom"/>
</dbReference>
<keyword evidence="10 21" id="KW-0846">Cobalamin</keyword>
<dbReference type="SUPFAM" id="SSF82282">
    <property type="entry name" value="Homocysteine S-methyltransferase"/>
    <property type="match status" value="1"/>
</dbReference>
<dbReference type="FunFam" id="3.20.20.20:FF:000017">
    <property type="entry name" value="Methionine synthase"/>
    <property type="match status" value="1"/>
</dbReference>
<dbReference type="PROSITE" id="PS51332">
    <property type="entry name" value="B12_BINDING"/>
    <property type="match status" value="1"/>
</dbReference>
<feature type="domain" description="B12-binding" evidence="29">
    <location>
        <begin position="732"/>
        <end position="867"/>
    </location>
</feature>
<comment type="similarity">
    <text evidence="5">Belongs to the vitamin-B12 dependent methionine synthase family.</text>
</comment>
<dbReference type="PANTHER" id="PTHR45833">
    <property type="entry name" value="METHIONINE SYNTHASE"/>
    <property type="match status" value="1"/>
</dbReference>
<evidence type="ECO:0000256" key="3">
    <source>
        <dbReference type="ARBA" id="ARBA00001956"/>
    </source>
</evidence>
<evidence type="ECO:0000259" key="29">
    <source>
        <dbReference type="PROSITE" id="PS51332"/>
    </source>
</evidence>
<evidence type="ECO:0000256" key="20">
    <source>
        <dbReference type="NCBIfam" id="TIGR02082"/>
    </source>
</evidence>
<evidence type="ECO:0000256" key="19">
    <source>
        <dbReference type="ARBA" id="ARBA00031040"/>
    </source>
</evidence>
<protein>
    <recommendedName>
        <fullName evidence="7 20">Methionine synthase</fullName>
        <ecNumber evidence="6 20">2.1.1.13</ecNumber>
    </recommendedName>
    <alternativeName>
        <fullName evidence="19 21">5-methyltetrahydrofolate--homocysteine methyltransferase</fullName>
    </alternativeName>
</protein>
<evidence type="ECO:0000256" key="1">
    <source>
        <dbReference type="ARBA" id="ARBA00001700"/>
    </source>
</evidence>
<organism evidence="31 32">
    <name type="scientific">Peribacillus saganii</name>
    <dbReference type="NCBI Taxonomy" id="2303992"/>
    <lineage>
        <taxon>Bacteria</taxon>
        <taxon>Bacillati</taxon>
        <taxon>Bacillota</taxon>
        <taxon>Bacilli</taxon>
        <taxon>Bacillales</taxon>
        <taxon>Bacillaceae</taxon>
        <taxon>Peribacillus</taxon>
    </lineage>
</organism>
<feature type="binding site" evidence="22 24">
    <location>
        <position position="310"/>
    </location>
    <ligand>
        <name>Zn(2+)</name>
        <dbReference type="ChEBI" id="CHEBI:29105"/>
    </ligand>
</feature>
<dbReference type="UniPathway" id="UPA00051">
    <property type="reaction ID" value="UER00081"/>
</dbReference>
<comment type="domain">
    <text evidence="21">Modular enzyme with four functionally distinct domains. The isolated Hcy-binding domain catalyzes methyl transfer from free methylcobalamin to homocysteine. The Hcy-binding domain in association with the pterin-binding domain catalyzes the methylation of cob(I)alamin by methyltetrahydrofolate and the methylation of homocysteine. The B12-binding domain binds the cofactor. The AdoMet activation domain binds S-adenosyl-L-methionine. Under aerobic conditions cob(I)alamin can be converted to inactive cob(II)alamin. Reductive methylation by S-adenosyl-L-methionine and flavodoxin regenerates methylcobalamin.</text>
</comment>
<dbReference type="Pfam" id="PF02574">
    <property type="entry name" value="S-methyl_trans"/>
    <property type="match status" value="1"/>
</dbReference>
<dbReference type="EC" id="2.1.1.13" evidence="6 20"/>
<feature type="binding site" evidence="22 24">
    <location>
        <position position="247"/>
    </location>
    <ligand>
        <name>Zn(2+)</name>
        <dbReference type="ChEBI" id="CHEBI:29105"/>
    </ligand>
</feature>
<dbReference type="GO" id="GO:0032259">
    <property type="term" value="P:methylation"/>
    <property type="evidence" value="ECO:0007669"/>
    <property type="project" value="UniProtKB-KW"/>
</dbReference>
<feature type="domain" description="Hcy-binding" evidence="26">
    <location>
        <begin position="23"/>
        <end position="325"/>
    </location>
</feature>
<comment type="caution">
    <text evidence="31">The sequence shown here is derived from an EMBL/GenBank/DDBJ whole genome shotgun (WGS) entry which is preliminary data.</text>
</comment>
<dbReference type="PROSITE" id="PS51337">
    <property type="entry name" value="B12_BINDING_NTER"/>
    <property type="match status" value="1"/>
</dbReference>
<keyword evidence="32" id="KW-1185">Reference proteome</keyword>
<evidence type="ECO:0000256" key="2">
    <source>
        <dbReference type="ARBA" id="ARBA00001947"/>
    </source>
</evidence>
<dbReference type="FunFam" id="3.20.20.330:FF:000001">
    <property type="entry name" value="Methionine synthase"/>
    <property type="match status" value="1"/>
</dbReference>
<evidence type="ECO:0000256" key="17">
    <source>
        <dbReference type="ARBA" id="ARBA00023285"/>
    </source>
</evidence>
<feature type="binding site" description="axial binding residue" evidence="22">
    <location>
        <position position="745"/>
    </location>
    <ligand>
        <name>methylcob(III)alamin</name>
        <dbReference type="ChEBI" id="CHEBI:28115"/>
    </ligand>
    <ligandPart>
        <name>Co</name>
        <dbReference type="ChEBI" id="CHEBI:27638"/>
    </ligandPart>
</feature>